<dbReference type="GO" id="GO:0050321">
    <property type="term" value="F:tau-protein kinase activity"/>
    <property type="evidence" value="ECO:0007669"/>
    <property type="project" value="TreeGrafter"/>
</dbReference>
<evidence type="ECO:0000313" key="18">
    <source>
        <dbReference type="EMBL" id="CAD7413417.1"/>
    </source>
</evidence>
<dbReference type="PANTHER" id="PTHR24346:SF102">
    <property type="entry name" value="TESTIS-SPECIFIC SERINE_THREONINE-PROTEIN KINASE 1"/>
    <property type="match status" value="1"/>
</dbReference>
<keyword evidence="9" id="KW-0460">Magnesium</keyword>
<feature type="compositionally biased region" description="Basic and acidic residues" evidence="15">
    <location>
        <begin position="395"/>
        <end position="406"/>
    </location>
</feature>
<keyword evidence="3" id="KW-0217">Developmental protein</keyword>
<dbReference type="SUPFAM" id="SSF46785">
    <property type="entry name" value="Winged helix' DNA-binding domain"/>
    <property type="match status" value="1"/>
</dbReference>
<sequence length="656" mass="72920">MAARLSPRNSEVNALEQRGYLIGKKIGQGSYATVHLSDYVDGTTSKKMRLACKIFDKEKAPKDFLEKFFPRELEILTKIENPHIIQVHSILQRGLRVFIFMRYADNGDLLDFVKRNGVVPEQQSRVWFRQMSSGLQYLHSKNIAHRDLKCENILLSRRFNVKIADFGFARFCVDGEGRRVLSKTYCGSAAYAAPEVVSGTPYNPKLADVWSLGVILFIMLNASMPFDDSNLRKLLKDQMSRNWVFRSRVRDTISPASKSTVRGILEPDITLRLTLDRVLSHEWVKARKEKSSLLGRFIHSAPPVQLQQPPSGVVHVVAGFNDSTEGKTVLSGMASMSDVVSAVKPSCEQHNMMDPGSEESHMISVEHGGSQTVVRKLLVFCGSVTGGPHMGPQEYEWKTNRDEASKENSSPTPEEEPGPSTSHPPTSTMVLEAIVAKANKGGVSVQAIKKFIAEKYLLDIKKYKIHIKTYLSMAVISGEVIQVSGKGFSGSFKTGKSVKAKELELKKPKSSKMTMGKKTRPSLIASKVRRSSVNQTHLKRLSKTLYAESTDLSANSTVVISNSKSKRGLKKKAHKKTADPKKPSPATTKGLDIEGSSSKNTTKINKTSRRKPLYSVSKERDSLSEQFKEKVRLQSSAEWKGEICGNEESRSFSSSD</sequence>
<keyword evidence="13" id="KW-0539">Nucleus</keyword>
<proteinExistence type="predicted"/>
<dbReference type="SUPFAM" id="SSF56112">
    <property type="entry name" value="Protein kinase-like (PK-like)"/>
    <property type="match status" value="1"/>
</dbReference>
<feature type="compositionally biased region" description="Basic and acidic residues" evidence="15">
    <location>
        <begin position="617"/>
        <end position="632"/>
    </location>
</feature>
<dbReference type="InterPro" id="IPR017441">
    <property type="entry name" value="Protein_kinase_ATP_BS"/>
</dbReference>
<keyword evidence="4" id="KW-0597">Phosphoprotein</keyword>
<keyword evidence="10" id="KW-0832">Ubl conjugation</keyword>
<evidence type="ECO:0000259" key="16">
    <source>
        <dbReference type="PROSITE" id="PS50011"/>
    </source>
</evidence>
<name>A0A7R9DEV1_TIMPO</name>
<organism evidence="18">
    <name type="scientific">Timema poppense</name>
    <name type="common">Walking stick</name>
    <dbReference type="NCBI Taxonomy" id="170557"/>
    <lineage>
        <taxon>Eukaryota</taxon>
        <taxon>Metazoa</taxon>
        <taxon>Ecdysozoa</taxon>
        <taxon>Arthropoda</taxon>
        <taxon>Hexapoda</taxon>
        <taxon>Insecta</taxon>
        <taxon>Pterygota</taxon>
        <taxon>Neoptera</taxon>
        <taxon>Polyneoptera</taxon>
        <taxon>Phasmatodea</taxon>
        <taxon>Timematodea</taxon>
        <taxon>Timematoidea</taxon>
        <taxon>Timematidae</taxon>
        <taxon>Timema</taxon>
    </lineage>
</organism>
<evidence type="ECO:0000256" key="12">
    <source>
        <dbReference type="ARBA" id="ARBA00023125"/>
    </source>
</evidence>
<dbReference type="CDD" id="cd00073">
    <property type="entry name" value="H15"/>
    <property type="match status" value="1"/>
</dbReference>
<evidence type="ECO:0000256" key="14">
    <source>
        <dbReference type="PROSITE-ProRule" id="PRU10141"/>
    </source>
</evidence>
<keyword evidence="6 14" id="KW-0547">Nucleotide-binding</keyword>
<comment type="function">
    <text evidence="2">Histones H1 are necessary for the condensation of nucleosome chains into higher-order structures.</text>
</comment>
<dbReference type="GO" id="GO:0005737">
    <property type="term" value="C:cytoplasm"/>
    <property type="evidence" value="ECO:0007669"/>
    <property type="project" value="TreeGrafter"/>
</dbReference>
<dbReference type="InterPro" id="IPR036390">
    <property type="entry name" value="WH_DNA-bd_sf"/>
</dbReference>
<dbReference type="GO" id="GO:0007283">
    <property type="term" value="P:spermatogenesis"/>
    <property type="evidence" value="ECO:0007669"/>
    <property type="project" value="UniProtKB-KW"/>
</dbReference>
<feature type="compositionally biased region" description="Basic residues" evidence="15">
    <location>
        <begin position="564"/>
        <end position="575"/>
    </location>
</feature>
<dbReference type="FunFam" id="1.10.510.10:FF:000943">
    <property type="entry name" value="testis-specific serine/threonine-protein kinase 1"/>
    <property type="match status" value="1"/>
</dbReference>
<dbReference type="GO" id="GO:0005524">
    <property type="term" value="F:ATP binding"/>
    <property type="evidence" value="ECO:0007669"/>
    <property type="project" value="UniProtKB-UniRule"/>
</dbReference>
<dbReference type="Gene3D" id="1.10.10.10">
    <property type="entry name" value="Winged helix-like DNA-binding domain superfamily/Winged helix DNA-binding domain"/>
    <property type="match status" value="1"/>
</dbReference>
<dbReference type="PANTHER" id="PTHR24346">
    <property type="entry name" value="MAP/MICROTUBULE AFFINITY-REGULATING KINASE"/>
    <property type="match status" value="1"/>
</dbReference>
<feature type="region of interest" description="Disordered" evidence="15">
    <location>
        <begin position="560"/>
        <end position="656"/>
    </location>
</feature>
<dbReference type="InterPro" id="IPR036388">
    <property type="entry name" value="WH-like_DNA-bd_sf"/>
</dbReference>
<evidence type="ECO:0000256" key="8">
    <source>
        <dbReference type="ARBA" id="ARBA00022840"/>
    </source>
</evidence>
<dbReference type="InterPro" id="IPR000719">
    <property type="entry name" value="Prot_kinase_dom"/>
</dbReference>
<dbReference type="GO" id="GO:0000226">
    <property type="term" value="P:microtubule cytoskeleton organization"/>
    <property type="evidence" value="ECO:0007669"/>
    <property type="project" value="TreeGrafter"/>
</dbReference>
<dbReference type="GO" id="GO:0030527">
    <property type="term" value="F:structural constituent of chromatin"/>
    <property type="evidence" value="ECO:0007669"/>
    <property type="project" value="InterPro"/>
</dbReference>
<keyword evidence="5" id="KW-0479">Metal-binding</keyword>
<dbReference type="GO" id="GO:0000287">
    <property type="term" value="F:magnesium ion binding"/>
    <property type="evidence" value="ECO:0007669"/>
    <property type="project" value="UniProtKB-ARBA"/>
</dbReference>
<evidence type="ECO:0000256" key="3">
    <source>
        <dbReference type="ARBA" id="ARBA00022473"/>
    </source>
</evidence>
<feature type="compositionally biased region" description="Polar residues" evidence="15">
    <location>
        <begin position="595"/>
        <end position="605"/>
    </location>
</feature>
<dbReference type="Gene3D" id="1.10.510.10">
    <property type="entry name" value="Transferase(Phosphotransferase) domain 1"/>
    <property type="match status" value="1"/>
</dbReference>
<evidence type="ECO:0000256" key="13">
    <source>
        <dbReference type="ARBA" id="ARBA00023242"/>
    </source>
</evidence>
<evidence type="ECO:0000256" key="11">
    <source>
        <dbReference type="ARBA" id="ARBA00022871"/>
    </source>
</evidence>
<dbReference type="PROSITE" id="PS50011">
    <property type="entry name" value="PROTEIN_KINASE_DOM"/>
    <property type="match status" value="1"/>
</dbReference>
<evidence type="ECO:0000256" key="1">
    <source>
        <dbReference type="ARBA" id="ARBA00001946"/>
    </source>
</evidence>
<dbReference type="GO" id="GO:0035556">
    <property type="term" value="P:intracellular signal transduction"/>
    <property type="evidence" value="ECO:0007669"/>
    <property type="project" value="TreeGrafter"/>
</dbReference>
<dbReference type="SMART" id="SM00526">
    <property type="entry name" value="H15"/>
    <property type="match status" value="1"/>
</dbReference>
<keyword evidence="8 14" id="KW-0067">ATP-binding</keyword>
<evidence type="ECO:0000256" key="15">
    <source>
        <dbReference type="SAM" id="MobiDB-lite"/>
    </source>
</evidence>
<feature type="compositionally biased region" description="Low complexity" evidence="15">
    <location>
        <begin position="407"/>
        <end position="426"/>
    </location>
</feature>
<evidence type="ECO:0000256" key="9">
    <source>
        <dbReference type="ARBA" id="ARBA00022842"/>
    </source>
</evidence>
<dbReference type="Pfam" id="PF00069">
    <property type="entry name" value="Pkinase"/>
    <property type="match status" value="1"/>
</dbReference>
<feature type="domain" description="Protein kinase" evidence="16">
    <location>
        <begin position="20"/>
        <end position="284"/>
    </location>
</feature>
<dbReference type="PROSITE" id="PS00108">
    <property type="entry name" value="PROTEIN_KINASE_ST"/>
    <property type="match status" value="1"/>
</dbReference>
<feature type="binding site" evidence="14">
    <location>
        <position position="53"/>
    </location>
    <ligand>
        <name>ATP</name>
        <dbReference type="ChEBI" id="CHEBI:30616"/>
    </ligand>
</feature>
<evidence type="ECO:0000256" key="4">
    <source>
        <dbReference type="ARBA" id="ARBA00022553"/>
    </source>
</evidence>
<protein>
    <submittedName>
        <fullName evidence="18">Uncharacterized protein</fullName>
    </submittedName>
</protein>
<dbReference type="Pfam" id="PF00538">
    <property type="entry name" value="Linker_histone"/>
    <property type="match status" value="1"/>
</dbReference>
<dbReference type="GO" id="GO:0006334">
    <property type="term" value="P:nucleosome assembly"/>
    <property type="evidence" value="ECO:0007669"/>
    <property type="project" value="InterPro"/>
</dbReference>
<dbReference type="AlphaFoldDB" id="A0A7R9DEV1"/>
<keyword evidence="11" id="KW-0744">Spermatogenesis</keyword>
<feature type="region of interest" description="Disordered" evidence="15">
    <location>
        <begin position="390"/>
        <end position="426"/>
    </location>
</feature>
<dbReference type="InterPro" id="IPR011009">
    <property type="entry name" value="Kinase-like_dom_sf"/>
</dbReference>
<reference evidence="18" key="1">
    <citation type="submission" date="2020-11" db="EMBL/GenBank/DDBJ databases">
        <authorList>
            <person name="Tran Van P."/>
        </authorList>
    </citation>
    <scope>NUCLEOTIDE SEQUENCE</scope>
</reference>
<evidence type="ECO:0000256" key="7">
    <source>
        <dbReference type="ARBA" id="ARBA00022782"/>
    </source>
</evidence>
<dbReference type="GO" id="GO:0003677">
    <property type="term" value="F:DNA binding"/>
    <property type="evidence" value="ECO:0007669"/>
    <property type="project" value="UniProtKB-KW"/>
</dbReference>
<accession>A0A7R9DEV1</accession>
<keyword evidence="7" id="KW-0221">Differentiation</keyword>
<dbReference type="GO" id="GO:0030154">
    <property type="term" value="P:cell differentiation"/>
    <property type="evidence" value="ECO:0007669"/>
    <property type="project" value="UniProtKB-KW"/>
</dbReference>
<dbReference type="SMART" id="SM00220">
    <property type="entry name" value="S_TKc"/>
    <property type="match status" value="1"/>
</dbReference>
<comment type="cofactor">
    <cofactor evidence="1">
        <name>Mg(2+)</name>
        <dbReference type="ChEBI" id="CHEBI:18420"/>
    </cofactor>
</comment>
<dbReference type="PRINTS" id="PR00624">
    <property type="entry name" value="HISTONEH5"/>
</dbReference>
<dbReference type="EMBL" id="OD006847">
    <property type="protein sequence ID" value="CAD7413417.1"/>
    <property type="molecule type" value="Genomic_DNA"/>
</dbReference>
<evidence type="ECO:0000256" key="10">
    <source>
        <dbReference type="ARBA" id="ARBA00022843"/>
    </source>
</evidence>
<dbReference type="PROSITE" id="PS00107">
    <property type="entry name" value="PROTEIN_KINASE_ATP"/>
    <property type="match status" value="1"/>
</dbReference>
<evidence type="ECO:0000256" key="6">
    <source>
        <dbReference type="ARBA" id="ARBA00022741"/>
    </source>
</evidence>
<dbReference type="CDD" id="cd14080">
    <property type="entry name" value="STKc_TSSK-like"/>
    <property type="match status" value="1"/>
</dbReference>
<evidence type="ECO:0000259" key="17">
    <source>
        <dbReference type="PROSITE" id="PS51504"/>
    </source>
</evidence>
<gene>
    <name evidence="18" type="ORF">TPSB3V08_LOCUS9002</name>
</gene>
<feature type="domain" description="H15" evidence="17">
    <location>
        <begin position="422"/>
        <end position="496"/>
    </location>
</feature>
<keyword evidence="12" id="KW-0238">DNA-binding</keyword>
<dbReference type="GO" id="GO:0000786">
    <property type="term" value="C:nucleosome"/>
    <property type="evidence" value="ECO:0007669"/>
    <property type="project" value="InterPro"/>
</dbReference>
<dbReference type="InterPro" id="IPR008271">
    <property type="entry name" value="Ser/Thr_kinase_AS"/>
</dbReference>
<evidence type="ECO:0000256" key="5">
    <source>
        <dbReference type="ARBA" id="ARBA00022723"/>
    </source>
</evidence>
<dbReference type="InterPro" id="IPR005819">
    <property type="entry name" value="H1/H5"/>
</dbReference>
<dbReference type="PROSITE" id="PS51504">
    <property type="entry name" value="H15"/>
    <property type="match status" value="1"/>
</dbReference>
<dbReference type="InterPro" id="IPR005818">
    <property type="entry name" value="Histone_H1/H5_H15"/>
</dbReference>
<evidence type="ECO:0000256" key="2">
    <source>
        <dbReference type="ARBA" id="ARBA00002809"/>
    </source>
</evidence>